<dbReference type="EMBL" id="JAMDMM010000018">
    <property type="protein sequence ID" value="MCY9607197.1"/>
    <property type="molecule type" value="Genomic_DNA"/>
</dbReference>
<organism evidence="5 6">
    <name type="scientific">Paenibacillus thiaminolyticus</name>
    <name type="common">Bacillus thiaminolyticus</name>
    <dbReference type="NCBI Taxonomy" id="49283"/>
    <lineage>
        <taxon>Bacteria</taxon>
        <taxon>Bacillati</taxon>
        <taxon>Bacillota</taxon>
        <taxon>Bacilli</taxon>
        <taxon>Bacillales</taxon>
        <taxon>Paenibacillaceae</taxon>
        <taxon>Paenibacillus</taxon>
    </lineage>
</organism>
<dbReference type="RefSeq" id="WP_087440520.1">
    <property type="nucleotide sequence ID" value="NZ_CABMNB010000006.1"/>
</dbReference>
<reference evidence="4 7" key="2">
    <citation type="submission" date="2022-05" db="EMBL/GenBank/DDBJ databases">
        <title>Genome Sequencing of Bee-Associated Microbes.</title>
        <authorList>
            <person name="Dunlap C."/>
        </authorList>
    </citation>
    <scope>NUCLEOTIDE SEQUENCE [LARGE SCALE GENOMIC DNA]</scope>
    <source>
        <strain evidence="4 7">NRRL B-14613</strain>
    </source>
</reference>
<evidence type="ECO:0000256" key="2">
    <source>
        <dbReference type="ARBA" id="ARBA00023136"/>
    </source>
</evidence>
<name>A0AAP9DR86_PANTH</name>
<dbReference type="InterPro" id="IPR001466">
    <property type="entry name" value="Beta-lactam-related"/>
</dbReference>
<evidence type="ECO:0000313" key="4">
    <source>
        <dbReference type="EMBL" id="MCY9607197.1"/>
    </source>
</evidence>
<dbReference type="SUPFAM" id="SSF56601">
    <property type="entry name" value="beta-lactamase/transpeptidase-like"/>
    <property type="match status" value="1"/>
</dbReference>
<dbReference type="EMBL" id="CP041405">
    <property type="protein sequence ID" value="QDM42572.1"/>
    <property type="molecule type" value="Genomic_DNA"/>
</dbReference>
<dbReference type="GO" id="GO:0016020">
    <property type="term" value="C:membrane"/>
    <property type="evidence" value="ECO:0007669"/>
    <property type="project" value="UniProtKB-SubCell"/>
</dbReference>
<comment type="subcellular location">
    <subcellularLocation>
        <location evidence="1">Membrane</location>
    </subcellularLocation>
</comment>
<dbReference type="AlphaFoldDB" id="A0AAP9DR86"/>
<dbReference type="InterPro" id="IPR012338">
    <property type="entry name" value="Beta-lactam/transpept-like"/>
</dbReference>
<keyword evidence="7" id="KW-1185">Reference proteome</keyword>
<dbReference type="Pfam" id="PF00144">
    <property type="entry name" value="Beta-lactamase"/>
    <property type="match status" value="1"/>
</dbReference>
<sequence length="351" mass="39377">MNMKEIIESCNKDNGTFNGAILMKSEDKVLVEQGYGYANRSEKLSNTASTRFGIASGAKIFTAVAILQLVEKGLLELDTLIGDCIADTVPSFHSGITVRHLLTHSSGIPDYFDEETMTEINAYEELWTNLPMYTITSLQSFLPLFENKRMKFSPGERFSYSNSGYILLGLIVEHITGLGFQEYVELNIFNICGMHDSGYYRLDQLPARTAVGYIEEGDTWRSNIYSVPVIGGPDGGVFTTVYDLEKFWSALMNHLLLSKRLTDIMLFPHQKEDNHIYYGIGVWILIFHNEVFKYFVMGSDPGVEMQSSLYPKRNAQAHVLSNNGKGAGAIARKFDEMLFHEGEVASDSKGE</sequence>
<evidence type="ECO:0000313" key="7">
    <source>
        <dbReference type="Proteomes" id="UP001209276"/>
    </source>
</evidence>
<dbReference type="PANTHER" id="PTHR46825:SF11">
    <property type="entry name" value="PENICILLIN-BINDING PROTEIN 4"/>
    <property type="match status" value="1"/>
</dbReference>
<proteinExistence type="predicted"/>
<dbReference type="InterPro" id="IPR050491">
    <property type="entry name" value="AmpC-like"/>
</dbReference>
<dbReference type="PANTHER" id="PTHR46825">
    <property type="entry name" value="D-ALANYL-D-ALANINE-CARBOXYPEPTIDASE/ENDOPEPTIDASE AMPH"/>
    <property type="match status" value="1"/>
</dbReference>
<evidence type="ECO:0000313" key="6">
    <source>
        <dbReference type="Proteomes" id="UP000315377"/>
    </source>
</evidence>
<dbReference type="Proteomes" id="UP001209276">
    <property type="component" value="Unassembled WGS sequence"/>
</dbReference>
<dbReference type="Gene3D" id="3.40.710.10">
    <property type="entry name" value="DD-peptidase/beta-lactamase superfamily"/>
    <property type="match status" value="1"/>
</dbReference>
<dbReference type="GeneID" id="76994931"/>
<evidence type="ECO:0000313" key="5">
    <source>
        <dbReference type="EMBL" id="QDM42572.1"/>
    </source>
</evidence>
<accession>A0AAP9DR86</accession>
<gene>
    <name evidence="5" type="ORF">FLT43_02910</name>
    <name evidence="4" type="ORF">M5W83_08555</name>
</gene>
<dbReference type="Proteomes" id="UP000315377">
    <property type="component" value="Chromosome"/>
</dbReference>
<keyword evidence="2" id="KW-0472">Membrane</keyword>
<protein>
    <submittedName>
        <fullName evidence="5">Beta-lactamase family protein</fullName>
    </submittedName>
</protein>
<feature type="domain" description="Beta-lactamase-related" evidence="3">
    <location>
        <begin position="17"/>
        <end position="262"/>
    </location>
</feature>
<evidence type="ECO:0000259" key="3">
    <source>
        <dbReference type="Pfam" id="PF00144"/>
    </source>
</evidence>
<reference evidence="5 6" key="1">
    <citation type="submission" date="2019-07" db="EMBL/GenBank/DDBJ databases">
        <title>Paenibacillus thiaminolyticus NRRL B-4156.</title>
        <authorList>
            <person name="Hehnly C."/>
            <person name="Zhang L."/>
        </authorList>
    </citation>
    <scope>NUCLEOTIDE SEQUENCE [LARGE SCALE GENOMIC DNA]</scope>
    <source>
        <strain evidence="5 6">NRRL B-4156</strain>
    </source>
</reference>
<evidence type="ECO:0000256" key="1">
    <source>
        <dbReference type="ARBA" id="ARBA00004370"/>
    </source>
</evidence>